<comment type="subcellular location">
    <subcellularLocation>
        <location evidence="1">Membrane</location>
        <topology evidence="1">Multi-pass membrane protein</topology>
    </subcellularLocation>
</comment>
<feature type="transmembrane region" description="Helical" evidence="10">
    <location>
        <begin position="181"/>
        <end position="203"/>
    </location>
</feature>
<dbReference type="GO" id="GO:0034626">
    <property type="term" value="P:fatty acid elongation, polyunsaturated fatty acid"/>
    <property type="evidence" value="ECO:0007669"/>
    <property type="project" value="TreeGrafter"/>
</dbReference>
<evidence type="ECO:0000256" key="1">
    <source>
        <dbReference type="ARBA" id="ARBA00004141"/>
    </source>
</evidence>
<evidence type="ECO:0000256" key="8">
    <source>
        <dbReference type="ARBA" id="ARBA00023136"/>
    </source>
</evidence>
<dbReference type="PANTHER" id="PTHR11157:SF22">
    <property type="entry name" value="ELONGATION OF VERY LONG CHAIN FATTY ACIDS PROTEIN"/>
    <property type="match status" value="1"/>
</dbReference>
<dbReference type="GO" id="GO:0030148">
    <property type="term" value="P:sphingolipid biosynthetic process"/>
    <property type="evidence" value="ECO:0007669"/>
    <property type="project" value="TreeGrafter"/>
</dbReference>
<keyword evidence="5 10" id="KW-0276">Fatty acid metabolism</keyword>
<keyword evidence="4 10" id="KW-0812">Transmembrane</keyword>
<reference evidence="11" key="1">
    <citation type="journal article" date="2019" name="Elife">
        <title>Molecular basis of wax-based color change and UV reflection in dragonflies.</title>
        <authorList>
            <person name="Futahashi R."/>
            <person name="Yamahama Y."/>
            <person name="Kawaguchi M."/>
            <person name="Mori N."/>
            <person name="Ishii D."/>
            <person name="Okude G."/>
            <person name="Hirai Y."/>
            <person name="Kawahara-Miki R."/>
            <person name="Yoshitake K."/>
            <person name="Yajima S."/>
            <person name="Hariyama T."/>
            <person name="Fukatsu T."/>
        </authorList>
    </citation>
    <scope>NUCLEOTIDE SEQUENCE</scope>
</reference>
<evidence type="ECO:0000256" key="7">
    <source>
        <dbReference type="ARBA" id="ARBA00023098"/>
    </source>
</evidence>
<keyword evidence="9 10" id="KW-0275">Fatty acid biosynthesis</keyword>
<dbReference type="GO" id="GO:0009922">
    <property type="term" value="F:fatty acid elongase activity"/>
    <property type="evidence" value="ECO:0007669"/>
    <property type="project" value="UniProtKB-EC"/>
</dbReference>
<organism evidence="11">
    <name type="scientific">Orthetrum albistylum</name>
    <dbReference type="NCBI Taxonomy" id="254766"/>
    <lineage>
        <taxon>Eukaryota</taxon>
        <taxon>Metazoa</taxon>
        <taxon>Ecdysozoa</taxon>
        <taxon>Arthropoda</taxon>
        <taxon>Hexapoda</taxon>
        <taxon>Insecta</taxon>
        <taxon>Pterygota</taxon>
        <taxon>Palaeoptera</taxon>
        <taxon>Odonata</taxon>
        <taxon>Epiprocta</taxon>
        <taxon>Anisoptera</taxon>
        <taxon>Libelluloidea</taxon>
        <taxon>Libellulidae</taxon>
        <taxon>Orthetrum</taxon>
    </lineage>
</organism>
<dbReference type="GO" id="GO:0005789">
    <property type="term" value="C:endoplasmic reticulum membrane"/>
    <property type="evidence" value="ECO:0007669"/>
    <property type="project" value="TreeGrafter"/>
</dbReference>
<comment type="similarity">
    <text evidence="10">Belongs to the ELO family.</text>
</comment>
<sequence length="295" mass="34406">MASTRGGGVAVALRSAVDEGIRMITEPPRYDPRVDGWPLMDGPWTTIAAVAVYLYVVLVLGPRLMANQKPFSLRQLLIAYNAAQVIFSLFMFWEHLMSGWLLDYSFRCQPVDYSLRPQALRMVTLCWWYYISKLTEFADTIFFVLRKKDSQITLLHLYHHCLTPLETWICVKYIGGGHGTFSNLINNLVHIIMYSYYLLAAMGPEYSKYLWWKKYLTAIQMMQFALVFVHSAQVFFISCSYPRIVAAFLLLHSSIFFGLFLDFYCTAYSVSWQDIKARWRIKFLTNVIKKEKHQK</sequence>
<proteinExistence type="evidence at transcript level"/>
<dbReference type="GO" id="GO:0034625">
    <property type="term" value="P:fatty acid elongation, monounsaturated fatty acid"/>
    <property type="evidence" value="ECO:0007669"/>
    <property type="project" value="TreeGrafter"/>
</dbReference>
<dbReference type="GO" id="GO:0019367">
    <property type="term" value="P:fatty acid elongation, saturated fatty acid"/>
    <property type="evidence" value="ECO:0007669"/>
    <property type="project" value="TreeGrafter"/>
</dbReference>
<evidence type="ECO:0000256" key="10">
    <source>
        <dbReference type="RuleBase" id="RU361115"/>
    </source>
</evidence>
<keyword evidence="3 10" id="KW-0808">Transferase</keyword>
<feature type="transmembrane region" description="Helical" evidence="10">
    <location>
        <begin position="215"/>
        <end position="238"/>
    </location>
</feature>
<comment type="catalytic activity">
    <reaction evidence="10">
        <text>a very-long-chain acyl-CoA + malonyl-CoA + H(+) = a very-long-chain 3-oxoacyl-CoA + CO2 + CoA</text>
        <dbReference type="Rhea" id="RHEA:32727"/>
        <dbReference type="ChEBI" id="CHEBI:15378"/>
        <dbReference type="ChEBI" id="CHEBI:16526"/>
        <dbReference type="ChEBI" id="CHEBI:57287"/>
        <dbReference type="ChEBI" id="CHEBI:57384"/>
        <dbReference type="ChEBI" id="CHEBI:90725"/>
        <dbReference type="ChEBI" id="CHEBI:90736"/>
        <dbReference type="EC" id="2.3.1.199"/>
    </reaction>
</comment>
<keyword evidence="7 10" id="KW-0443">Lipid metabolism</keyword>
<keyword evidence="2 10" id="KW-0444">Lipid biosynthesis</keyword>
<dbReference type="EMBL" id="LC416753">
    <property type="protein sequence ID" value="BBF94987.1"/>
    <property type="molecule type" value="mRNA"/>
</dbReference>
<name>A0A499U7A7_9ODON</name>
<evidence type="ECO:0000256" key="9">
    <source>
        <dbReference type="ARBA" id="ARBA00023160"/>
    </source>
</evidence>
<feature type="transmembrane region" description="Helical" evidence="10">
    <location>
        <begin position="244"/>
        <end position="270"/>
    </location>
</feature>
<keyword evidence="8 10" id="KW-0472">Membrane</keyword>
<gene>
    <name evidence="11" type="primary">ELOVL7</name>
</gene>
<protein>
    <recommendedName>
        <fullName evidence="10">Elongation of very long chain fatty acids protein</fullName>
        <ecNumber evidence="10">2.3.1.199</ecNumber>
    </recommendedName>
    <alternativeName>
        <fullName evidence="10">Very-long-chain 3-oxoacyl-CoA synthase</fullName>
    </alternativeName>
</protein>
<dbReference type="InterPro" id="IPR002076">
    <property type="entry name" value="ELO_fam"/>
</dbReference>
<evidence type="ECO:0000256" key="6">
    <source>
        <dbReference type="ARBA" id="ARBA00022989"/>
    </source>
</evidence>
<feature type="transmembrane region" description="Helical" evidence="10">
    <location>
        <begin position="76"/>
        <end position="93"/>
    </location>
</feature>
<evidence type="ECO:0000256" key="2">
    <source>
        <dbReference type="ARBA" id="ARBA00022516"/>
    </source>
</evidence>
<evidence type="ECO:0000256" key="5">
    <source>
        <dbReference type="ARBA" id="ARBA00022832"/>
    </source>
</evidence>
<dbReference type="Pfam" id="PF01151">
    <property type="entry name" value="ELO"/>
    <property type="match status" value="1"/>
</dbReference>
<evidence type="ECO:0000256" key="3">
    <source>
        <dbReference type="ARBA" id="ARBA00022679"/>
    </source>
</evidence>
<keyword evidence="6 10" id="KW-1133">Transmembrane helix</keyword>
<feature type="transmembrane region" description="Helical" evidence="10">
    <location>
        <begin position="44"/>
        <end position="64"/>
    </location>
</feature>
<evidence type="ECO:0000313" key="11">
    <source>
        <dbReference type="EMBL" id="BBF94987.1"/>
    </source>
</evidence>
<evidence type="ECO:0000256" key="4">
    <source>
        <dbReference type="ARBA" id="ARBA00022692"/>
    </source>
</evidence>
<accession>A0A499U7A7</accession>
<dbReference type="PANTHER" id="PTHR11157">
    <property type="entry name" value="FATTY ACID ACYL TRANSFERASE-RELATED"/>
    <property type="match status" value="1"/>
</dbReference>
<dbReference type="AlphaFoldDB" id="A0A499U7A7"/>
<dbReference type="GO" id="GO:0042761">
    <property type="term" value="P:very long-chain fatty acid biosynthetic process"/>
    <property type="evidence" value="ECO:0007669"/>
    <property type="project" value="TreeGrafter"/>
</dbReference>
<dbReference type="EC" id="2.3.1.199" evidence="10"/>